<proteinExistence type="predicted"/>
<name>A0A812BCS3_ACAPH</name>
<dbReference type="PROSITE" id="PS51162">
    <property type="entry name" value="THYROGLOBULIN_1_2"/>
    <property type="match status" value="1"/>
</dbReference>
<dbReference type="Gene3D" id="4.10.800.10">
    <property type="entry name" value="Thyroglobulin type-1"/>
    <property type="match status" value="1"/>
</dbReference>
<comment type="caution">
    <text evidence="4">The sequence shown here is derived from an EMBL/GenBank/DDBJ whole genome shotgun (WGS) entry which is preliminary data.</text>
</comment>
<feature type="domain" description="Thyroglobulin type-1" evidence="3">
    <location>
        <begin position="119"/>
        <end position="182"/>
    </location>
</feature>
<evidence type="ECO:0000256" key="2">
    <source>
        <dbReference type="PROSITE-ProRule" id="PRU00500"/>
    </source>
</evidence>
<dbReference type="AlphaFoldDB" id="A0A812BCS3"/>
<dbReference type="OrthoDB" id="1725934at2759"/>
<accession>A0A812BCS3</accession>
<dbReference type="Pfam" id="PF00086">
    <property type="entry name" value="Thyroglobulin_1"/>
    <property type="match status" value="1"/>
</dbReference>
<evidence type="ECO:0000313" key="5">
    <source>
        <dbReference type="Proteomes" id="UP000597762"/>
    </source>
</evidence>
<evidence type="ECO:0000313" key="4">
    <source>
        <dbReference type="EMBL" id="CAE1176952.1"/>
    </source>
</evidence>
<reference evidence="4" key="1">
    <citation type="submission" date="2021-01" db="EMBL/GenBank/DDBJ databases">
        <authorList>
            <person name="Li R."/>
            <person name="Bekaert M."/>
        </authorList>
    </citation>
    <scope>NUCLEOTIDE SEQUENCE</scope>
    <source>
        <strain evidence="4">Farmed</strain>
    </source>
</reference>
<organism evidence="4 5">
    <name type="scientific">Acanthosepion pharaonis</name>
    <name type="common">Pharaoh cuttlefish</name>
    <name type="synonym">Sepia pharaonis</name>
    <dbReference type="NCBI Taxonomy" id="158019"/>
    <lineage>
        <taxon>Eukaryota</taxon>
        <taxon>Metazoa</taxon>
        <taxon>Spiralia</taxon>
        <taxon>Lophotrochozoa</taxon>
        <taxon>Mollusca</taxon>
        <taxon>Cephalopoda</taxon>
        <taxon>Coleoidea</taxon>
        <taxon>Decapodiformes</taxon>
        <taxon>Sepiida</taxon>
        <taxon>Sepiina</taxon>
        <taxon>Sepiidae</taxon>
        <taxon>Acanthosepion</taxon>
    </lineage>
</organism>
<dbReference type="SMART" id="SM00211">
    <property type="entry name" value="TY"/>
    <property type="match status" value="1"/>
</dbReference>
<dbReference type="SUPFAM" id="SSF57610">
    <property type="entry name" value="Thyroglobulin type-1 domain"/>
    <property type="match status" value="1"/>
</dbReference>
<protein>
    <recommendedName>
        <fullName evidence="3">Thyroglobulin type-1 domain-containing protein</fullName>
    </recommendedName>
</protein>
<dbReference type="Gene3D" id="4.10.40.20">
    <property type="match status" value="1"/>
</dbReference>
<dbReference type="InterPro" id="IPR036857">
    <property type="entry name" value="Thyroglobulin_1_sf"/>
</dbReference>
<dbReference type="CDD" id="cd00191">
    <property type="entry name" value="TY"/>
    <property type="match status" value="1"/>
</dbReference>
<dbReference type="InterPro" id="IPR000716">
    <property type="entry name" value="Thyroglobulin_1"/>
</dbReference>
<keyword evidence="5" id="KW-1185">Reference proteome</keyword>
<keyword evidence="1" id="KW-1015">Disulfide bond</keyword>
<sequence length="236" mass="27116">MDILDTRWLFHTPTSSYPHFFKQSVICYCPFRREFYHEDRDSFCFDTCSRINCRSVTACNGRISKGLCGCCDVCIVTLREGEVCNPYPFLGLPPHSECGFNLVCSKHTMTCIKPLNLFVDKCNEERSKAMLKMLPGAFLPRCSADGSYAPVQCRGSVCKCVTKDGEEINGFQGRIHDNDMNCNCARDQSDYQKEQLLDWLFWSSHQQNKLAQLLDKRRLPKPQMTDDFLVLSNKRS</sequence>
<dbReference type="EMBL" id="CAHIKZ030000491">
    <property type="protein sequence ID" value="CAE1176952.1"/>
    <property type="molecule type" value="Genomic_DNA"/>
</dbReference>
<evidence type="ECO:0000256" key="1">
    <source>
        <dbReference type="ARBA" id="ARBA00023157"/>
    </source>
</evidence>
<comment type="caution">
    <text evidence="2">Lacks conserved residue(s) required for the propagation of feature annotation.</text>
</comment>
<evidence type="ECO:0000259" key="3">
    <source>
        <dbReference type="PROSITE" id="PS51162"/>
    </source>
</evidence>
<gene>
    <name evidence="4" type="ORF">SPHA_14392</name>
</gene>
<dbReference type="Proteomes" id="UP000597762">
    <property type="component" value="Unassembled WGS sequence"/>
</dbReference>